<keyword evidence="1" id="KW-0812">Transmembrane</keyword>
<evidence type="ECO:0000256" key="1">
    <source>
        <dbReference type="SAM" id="Phobius"/>
    </source>
</evidence>
<evidence type="ECO:0000313" key="3">
    <source>
        <dbReference type="Proteomes" id="UP000265618"/>
    </source>
</evidence>
<gene>
    <name evidence="2" type="ORF">KIPB_009440</name>
</gene>
<evidence type="ECO:0000313" key="2">
    <source>
        <dbReference type="EMBL" id="GIQ87406.1"/>
    </source>
</evidence>
<keyword evidence="1" id="KW-1133">Transmembrane helix</keyword>
<feature type="transmembrane region" description="Helical" evidence="1">
    <location>
        <begin position="152"/>
        <end position="183"/>
    </location>
</feature>
<feature type="transmembrane region" description="Helical" evidence="1">
    <location>
        <begin position="12"/>
        <end position="29"/>
    </location>
</feature>
<sequence>MGYVVWDSMSVLVLDICLLAVAVGIVLRYHHSPSYQRMTVSRVGGDYYQKCHLLFRSFLFYGSCVTFICYCLFDLKGILGDYAEQSPSSLNLAEKGMWYIGIILGTSINTPWELVYQTTASLHVGVTSWYTLKIPRMTTVQDRRRQASQARVIYQTYEMFAILIVGVMAFSAMYGLMLLIQVYEDDVYDDMRWTEAWVQAIKTEVQDKMESYLEVDADGKYTSSLPL</sequence>
<keyword evidence="3" id="KW-1185">Reference proteome</keyword>
<protein>
    <submittedName>
        <fullName evidence="2">Uncharacterized protein</fullName>
    </submittedName>
</protein>
<feature type="transmembrane region" description="Helical" evidence="1">
    <location>
        <begin position="58"/>
        <end position="79"/>
    </location>
</feature>
<reference evidence="2 3" key="1">
    <citation type="journal article" date="2018" name="PLoS ONE">
        <title>The draft genome of Kipferlia bialata reveals reductive genome evolution in fornicate parasites.</title>
        <authorList>
            <person name="Tanifuji G."/>
            <person name="Takabayashi S."/>
            <person name="Kume K."/>
            <person name="Takagi M."/>
            <person name="Nakayama T."/>
            <person name="Kamikawa R."/>
            <person name="Inagaki Y."/>
            <person name="Hashimoto T."/>
        </authorList>
    </citation>
    <scope>NUCLEOTIDE SEQUENCE [LARGE SCALE GENOMIC DNA]</scope>
    <source>
        <strain evidence="2">NY0173</strain>
    </source>
</reference>
<name>A0A9K3D2C6_9EUKA</name>
<organism evidence="2 3">
    <name type="scientific">Kipferlia bialata</name>
    <dbReference type="NCBI Taxonomy" id="797122"/>
    <lineage>
        <taxon>Eukaryota</taxon>
        <taxon>Metamonada</taxon>
        <taxon>Carpediemonas-like organisms</taxon>
        <taxon>Kipferlia</taxon>
    </lineage>
</organism>
<dbReference type="AlphaFoldDB" id="A0A9K3D2C6"/>
<dbReference type="Proteomes" id="UP000265618">
    <property type="component" value="Unassembled WGS sequence"/>
</dbReference>
<comment type="caution">
    <text evidence="2">The sequence shown here is derived from an EMBL/GenBank/DDBJ whole genome shotgun (WGS) entry which is preliminary data.</text>
</comment>
<accession>A0A9K3D2C6</accession>
<dbReference type="EMBL" id="BDIP01003210">
    <property type="protein sequence ID" value="GIQ87406.1"/>
    <property type="molecule type" value="Genomic_DNA"/>
</dbReference>
<proteinExistence type="predicted"/>
<keyword evidence="1" id="KW-0472">Membrane</keyword>